<evidence type="ECO:0000256" key="5">
    <source>
        <dbReference type="ARBA" id="ARBA00022771"/>
    </source>
</evidence>
<evidence type="ECO:0000256" key="3">
    <source>
        <dbReference type="ARBA" id="ARBA00022723"/>
    </source>
</evidence>
<dbReference type="SMART" id="SM00249">
    <property type="entry name" value="PHD"/>
    <property type="match status" value="2"/>
</dbReference>
<dbReference type="GO" id="GO:0071565">
    <property type="term" value="C:nBAF complex"/>
    <property type="evidence" value="ECO:0007669"/>
    <property type="project" value="TreeGrafter"/>
</dbReference>
<dbReference type="InterPro" id="IPR013083">
    <property type="entry name" value="Znf_RING/FYVE/PHD"/>
</dbReference>
<keyword evidence="5 10" id="KW-0863">Zinc-finger</keyword>
<keyword evidence="7" id="KW-0805">Transcription regulation</keyword>
<keyword evidence="3" id="KW-0479">Metal-binding</keyword>
<reference evidence="14" key="1">
    <citation type="submission" date="2024-02" db="UniProtKB">
        <authorList>
            <consortium name="WormBaseParasite"/>
        </authorList>
    </citation>
    <scope>IDENTIFICATION</scope>
</reference>
<sequence length="403" mass="44939">MISETGYTELMKNCSRWNSRSSNERKRRLPFFDQETSKAHDASLALHRTPYHRYPSDDPEYIIRYKEMRWKQRTSAPPSDKALYSLFVRQNPAIADAVARQGNTNVELAPPTDNSMDAFVAQELAAATPQVFVRSKKYDEYEREEDEYGLSDSGSDGDDWGSKRKGKKGKLGVTKEKRKSTAPKQSSFSQKDVKAVHPSTHRPPSPLSGPHHCEICRAQYKSKPGLIHHRAFWHALFPPPNAPPPMKLFSPNVDISTECDFCNGDRFKNAQGKAEDLVSCHDCGRSGHPSCLKFTPNMQLSTTKFGWQCIECKSCAICGTSENDDKLLFCDDCDRGFHLYCLRPALESAPEGEWSCHMCQRAFGSNASAPGAPPIMPPPSAMGFHGGPPMGGPMPVLMPQPPR</sequence>
<feature type="compositionally biased region" description="Pro residues" evidence="11">
    <location>
        <begin position="390"/>
        <end position="403"/>
    </location>
</feature>
<feature type="domain" description="PHD-type" evidence="12">
    <location>
        <begin position="312"/>
        <end position="362"/>
    </location>
</feature>
<dbReference type="PANTHER" id="PTHR45888">
    <property type="entry name" value="HL01030P-RELATED"/>
    <property type="match status" value="1"/>
</dbReference>
<dbReference type="PROSITE" id="PS50016">
    <property type="entry name" value="ZF_PHD_2"/>
    <property type="match status" value="2"/>
</dbReference>
<evidence type="ECO:0000256" key="7">
    <source>
        <dbReference type="ARBA" id="ARBA00023015"/>
    </source>
</evidence>
<feature type="compositionally biased region" description="Pro residues" evidence="11">
    <location>
        <begin position="371"/>
        <end position="380"/>
    </location>
</feature>
<proteinExistence type="inferred from homology"/>
<feature type="compositionally biased region" description="Basic residues" evidence="11">
    <location>
        <begin position="163"/>
        <end position="181"/>
    </location>
</feature>
<dbReference type="Gene3D" id="3.30.40.10">
    <property type="entry name" value="Zinc/RING finger domain, C3HC4 (zinc finger)"/>
    <property type="match status" value="1"/>
</dbReference>
<feature type="region of interest" description="Disordered" evidence="11">
    <location>
        <begin position="370"/>
        <end position="403"/>
    </location>
</feature>
<dbReference type="CDD" id="cd15526">
    <property type="entry name" value="PHD1_MOZ_d4"/>
    <property type="match status" value="1"/>
</dbReference>
<name>A0AAF3J7H7_9BILA</name>
<accession>A0AAF3J7H7</accession>
<keyword evidence="9" id="KW-0539">Nucleus</keyword>
<evidence type="ECO:0000313" key="14">
    <source>
        <dbReference type="WBParaSite" id="MBELARI_LOCUS21038"/>
    </source>
</evidence>
<dbReference type="PROSITE" id="PS00028">
    <property type="entry name" value="ZINC_FINGER_C2H2_1"/>
    <property type="match status" value="1"/>
</dbReference>
<dbReference type="CDD" id="cd15530">
    <property type="entry name" value="PHD2_d4"/>
    <property type="match status" value="1"/>
</dbReference>
<evidence type="ECO:0000256" key="10">
    <source>
        <dbReference type="PROSITE-ProRule" id="PRU00146"/>
    </source>
</evidence>
<organism evidence="13 14">
    <name type="scientific">Mesorhabditis belari</name>
    <dbReference type="NCBI Taxonomy" id="2138241"/>
    <lineage>
        <taxon>Eukaryota</taxon>
        <taxon>Metazoa</taxon>
        <taxon>Ecdysozoa</taxon>
        <taxon>Nematoda</taxon>
        <taxon>Chromadorea</taxon>
        <taxon>Rhabditida</taxon>
        <taxon>Rhabditina</taxon>
        <taxon>Rhabditomorpha</taxon>
        <taxon>Rhabditoidea</taxon>
        <taxon>Rhabditidae</taxon>
        <taxon>Mesorhabditinae</taxon>
        <taxon>Mesorhabditis</taxon>
    </lineage>
</organism>
<comment type="subcellular location">
    <subcellularLocation>
        <location evidence="1">Nucleus</location>
    </subcellularLocation>
</comment>
<feature type="domain" description="PHD-type" evidence="12">
    <location>
        <begin position="256"/>
        <end position="315"/>
    </location>
</feature>
<dbReference type="GO" id="GO:0007399">
    <property type="term" value="P:nervous system development"/>
    <property type="evidence" value="ECO:0007669"/>
    <property type="project" value="TreeGrafter"/>
</dbReference>
<keyword evidence="6" id="KW-0862">Zinc</keyword>
<dbReference type="WBParaSite" id="MBELARI_LOCUS21038">
    <property type="protein sequence ID" value="MBELARI_LOCUS21038"/>
    <property type="gene ID" value="MBELARI_LOCUS21038"/>
</dbReference>
<dbReference type="Pfam" id="PF00628">
    <property type="entry name" value="PHD"/>
    <property type="match status" value="2"/>
</dbReference>
<dbReference type="InterPro" id="IPR025750">
    <property type="entry name" value="DPF1-3_N"/>
</dbReference>
<evidence type="ECO:0000256" key="11">
    <source>
        <dbReference type="SAM" id="MobiDB-lite"/>
    </source>
</evidence>
<protein>
    <submittedName>
        <fullName evidence="14">PHD-type domain-containing protein</fullName>
    </submittedName>
</protein>
<dbReference type="InterPro" id="IPR011011">
    <property type="entry name" value="Znf_FYVE_PHD"/>
</dbReference>
<evidence type="ECO:0000256" key="6">
    <source>
        <dbReference type="ARBA" id="ARBA00022833"/>
    </source>
</evidence>
<evidence type="ECO:0000313" key="13">
    <source>
        <dbReference type="Proteomes" id="UP000887575"/>
    </source>
</evidence>
<evidence type="ECO:0000256" key="9">
    <source>
        <dbReference type="ARBA" id="ARBA00023242"/>
    </source>
</evidence>
<dbReference type="GO" id="GO:0008270">
    <property type="term" value="F:zinc ion binding"/>
    <property type="evidence" value="ECO:0007669"/>
    <property type="project" value="UniProtKB-KW"/>
</dbReference>
<evidence type="ECO:0000259" key="12">
    <source>
        <dbReference type="PROSITE" id="PS50016"/>
    </source>
</evidence>
<dbReference type="InterPro" id="IPR013087">
    <property type="entry name" value="Znf_C2H2_type"/>
</dbReference>
<comment type="similarity">
    <text evidence="2">Belongs to the requiem/DPF family.</text>
</comment>
<evidence type="ECO:0000256" key="4">
    <source>
        <dbReference type="ARBA" id="ARBA00022737"/>
    </source>
</evidence>
<evidence type="ECO:0000256" key="8">
    <source>
        <dbReference type="ARBA" id="ARBA00023163"/>
    </source>
</evidence>
<evidence type="ECO:0000256" key="2">
    <source>
        <dbReference type="ARBA" id="ARBA00010539"/>
    </source>
</evidence>
<keyword evidence="13" id="KW-1185">Reference proteome</keyword>
<feature type="region of interest" description="Disordered" evidence="11">
    <location>
        <begin position="143"/>
        <end position="210"/>
    </location>
</feature>
<keyword evidence="8" id="KW-0804">Transcription</keyword>
<dbReference type="PANTHER" id="PTHR45888:SF5">
    <property type="entry name" value="D4, ISOFORM A"/>
    <property type="match status" value="1"/>
</dbReference>
<keyword evidence="4" id="KW-0677">Repeat</keyword>
<dbReference type="FunFam" id="3.30.40.10:FF:000005">
    <property type="entry name" value="zinc finger protein isoform X1"/>
    <property type="match status" value="1"/>
</dbReference>
<dbReference type="InterPro" id="IPR019787">
    <property type="entry name" value="Znf_PHD-finger"/>
</dbReference>
<dbReference type="SUPFAM" id="SSF57903">
    <property type="entry name" value="FYVE/PHD zinc finger"/>
    <property type="match status" value="2"/>
</dbReference>
<feature type="compositionally biased region" description="Acidic residues" evidence="11">
    <location>
        <begin position="143"/>
        <end position="159"/>
    </location>
</feature>
<dbReference type="Pfam" id="PF14051">
    <property type="entry name" value="DPF1-3_N"/>
    <property type="match status" value="1"/>
</dbReference>
<dbReference type="InterPro" id="IPR001965">
    <property type="entry name" value="Znf_PHD"/>
</dbReference>
<dbReference type="AlphaFoldDB" id="A0AAF3J7H7"/>
<dbReference type="Proteomes" id="UP000887575">
    <property type="component" value="Unassembled WGS sequence"/>
</dbReference>
<evidence type="ECO:0000256" key="1">
    <source>
        <dbReference type="ARBA" id="ARBA00004123"/>
    </source>
</evidence>